<proteinExistence type="predicted"/>
<dbReference type="InterPro" id="IPR018676">
    <property type="entry name" value="DUF2149"/>
</dbReference>
<dbReference type="Pfam" id="PF09919">
    <property type="entry name" value="DUF2149"/>
    <property type="match status" value="1"/>
</dbReference>
<evidence type="ECO:0000313" key="2">
    <source>
        <dbReference type="Proteomes" id="UP000619545"/>
    </source>
</evidence>
<name>A0A832T9Y0_9EURY</name>
<dbReference type="GeneID" id="1477368"/>
<reference evidence="1" key="1">
    <citation type="journal article" date="2020" name="bioRxiv">
        <title>A rank-normalized archaeal taxonomy based on genome phylogeny resolves widespread incomplete and uneven classifications.</title>
        <authorList>
            <person name="Rinke C."/>
            <person name="Chuvochina M."/>
            <person name="Mussig A.J."/>
            <person name="Chaumeil P.-A."/>
            <person name="Waite D.W."/>
            <person name="Whitman W.B."/>
            <person name="Parks D.H."/>
            <person name="Hugenholtz P."/>
        </authorList>
    </citation>
    <scope>NUCLEOTIDE SEQUENCE</scope>
    <source>
        <strain evidence="1">UBA8853</strain>
    </source>
</reference>
<evidence type="ECO:0000313" key="1">
    <source>
        <dbReference type="EMBL" id="HII70795.1"/>
    </source>
</evidence>
<sequence>MPRYLRRRRRRRFLDGGDNDDDPLTGVANLFDAAMVFALAFIITMSSSYGLTKILSPKTSEATIITKTTTGKVTVTKIYRTPSGLKVEQFKEVARAKRGGAQLGHMKKLGGAVYKAGKKYIWVPG</sequence>
<protein>
    <submittedName>
        <fullName evidence="1">DUF2149 domain-containing protein</fullName>
    </submittedName>
</protein>
<dbReference type="Proteomes" id="UP000619545">
    <property type="component" value="Unassembled WGS sequence"/>
</dbReference>
<comment type="caution">
    <text evidence="1">The sequence shown here is derived from an EMBL/GenBank/DDBJ whole genome shotgun (WGS) entry which is preliminary data.</text>
</comment>
<gene>
    <name evidence="1" type="ORF">HA336_06135</name>
</gene>
<accession>A0A832T9Y0</accession>
<organism evidence="1 2">
    <name type="scientific">Methanopyrus kandleri</name>
    <dbReference type="NCBI Taxonomy" id="2320"/>
    <lineage>
        <taxon>Archaea</taxon>
        <taxon>Methanobacteriati</taxon>
        <taxon>Methanobacteriota</taxon>
        <taxon>Methanomada group</taxon>
        <taxon>Methanopyri</taxon>
        <taxon>Methanopyrales</taxon>
        <taxon>Methanopyraceae</taxon>
        <taxon>Methanopyrus</taxon>
    </lineage>
</organism>
<dbReference type="RefSeq" id="WP_011018437.1">
    <property type="nucleotide sequence ID" value="NZ_DUJS01000004.1"/>
</dbReference>
<dbReference type="EMBL" id="DUJS01000004">
    <property type="protein sequence ID" value="HII70795.1"/>
    <property type="molecule type" value="Genomic_DNA"/>
</dbReference>
<dbReference type="AlphaFoldDB" id="A0A832T9Y0"/>